<evidence type="ECO:0000313" key="2">
    <source>
        <dbReference type="EMBL" id="GFU34407.1"/>
    </source>
</evidence>
<sequence length="70" mass="8087">MLLRRSALLREPKSDRERMSKKEIPPMTTSFTLDKCGMASERHNPRFNVPNSTSVLSGHRQNDNQLPYKS</sequence>
<proteinExistence type="predicted"/>
<keyword evidence="3" id="KW-1185">Reference proteome</keyword>
<evidence type="ECO:0000256" key="1">
    <source>
        <dbReference type="SAM" id="MobiDB-lite"/>
    </source>
</evidence>
<dbReference type="AlphaFoldDB" id="A0A8X6QNI0"/>
<accession>A0A8X6QNI0</accession>
<feature type="compositionally biased region" description="Basic and acidic residues" evidence="1">
    <location>
        <begin position="8"/>
        <end position="24"/>
    </location>
</feature>
<gene>
    <name evidence="2" type="ORF">NPIL_251261</name>
</gene>
<feature type="region of interest" description="Disordered" evidence="1">
    <location>
        <begin position="1"/>
        <end position="70"/>
    </location>
</feature>
<protein>
    <submittedName>
        <fullName evidence="2">Uncharacterized protein</fullName>
    </submittedName>
</protein>
<dbReference type="EMBL" id="BMAW01130289">
    <property type="protein sequence ID" value="GFU34407.1"/>
    <property type="molecule type" value="Genomic_DNA"/>
</dbReference>
<name>A0A8X6QNI0_NEPPI</name>
<dbReference type="Proteomes" id="UP000887013">
    <property type="component" value="Unassembled WGS sequence"/>
</dbReference>
<comment type="caution">
    <text evidence="2">The sequence shown here is derived from an EMBL/GenBank/DDBJ whole genome shotgun (WGS) entry which is preliminary data.</text>
</comment>
<evidence type="ECO:0000313" key="3">
    <source>
        <dbReference type="Proteomes" id="UP000887013"/>
    </source>
</evidence>
<organism evidence="2 3">
    <name type="scientific">Nephila pilipes</name>
    <name type="common">Giant wood spider</name>
    <name type="synonym">Nephila maculata</name>
    <dbReference type="NCBI Taxonomy" id="299642"/>
    <lineage>
        <taxon>Eukaryota</taxon>
        <taxon>Metazoa</taxon>
        <taxon>Ecdysozoa</taxon>
        <taxon>Arthropoda</taxon>
        <taxon>Chelicerata</taxon>
        <taxon>Arachnida</taxon>
        <taxon>Araneae</taxon>
        <taxon>Araneomorphae</taxon>
        <taxon>Entelegynae</taxon>
        <taxon>Araneoidea</taxon>
        <taxon>Nephilidae</taxon>
        <taxon>Nephila</taxon>
    </lineage>
</organism>
<reference evidence="2" key="1">
    <citation type="submission" date="2020-08" db="EMBL/GenBank/DDBJ databases">
        <title>Multicomponent nature underlies the extraordinary mechanical properties of spider dragline silk.</title>
        <authorList>
            <person name="Kono N."/>
            <person name="Nakamura H."/>
            <person name="Mori M."/>
            <person name="Yoshida Y."/>
            <person name="Ohtoshi R."/>
            <person name="Malay A.D."/>
            <person name="Moran D.A.P."/>
            <person name="Tomita M."/>
            <person name="Numata K."/>
            <person name="Arakawa K."/>
        </authorList>
    </citation>
    <scope>NUCLEOTIDE SEQUENCE</scope>
</reference>